<evidence type="ECO:0000313" key="3">
    <source>
        <dbReference type="Proteomes" id="UP000324091"/>
    </source>
</evidence>
<name>A0A5C6NMG8_9TELE</name>
<feature type="non-terminal residue" evidence="2">
    <location>
        <position position="156"/>
    </location>
</feature>
<evidence type="ECO:0000313" key="2">
    <source>
        <dbReference type="EMBL" id="TWW68236.1"/>
    </source>
</evidence>
<protein>
    <submittedName>
        <fullName evidence="2">Uncharacterized protein</fullName>
    </submittedName>
</protein>
<feature type="compositionally biased region" description="Polar residues" evidence="1">
    <location>
        <begin position="1"/>
        <end position="13"/>
    </location>
</feature>
<evidence type="ECO:0000256" key="1">
    <source>
        <dbReference type="SAM" id="MobiDB-lite"/>
    </source>
</evidence>
<keyword evidence="3" id="KW-1185">Reference proteome</keyword>
<dbReference type="Proteomes" id="UP000324091">
    <property type="component" value="Chromosome 19"/>
</dbReference>
<dbReference type="EMBL" id="RHFK02000011">
    <property type="protein sequence ID" value="TWW68236.1"/>
    <property type="molecule type" value="Genomic_DNA"/>
</dbReference>
<dbReference type="AlphaFoldDB" id="A0A5C6NMG8"/>
<accession>A0A5C6NMG8</accession>
<comment type="caution">
    <text evidence="2">The sequence shown here is derived from an EMBL/GenBank/DDBJ whole genome shotgun (WGS) entry which is preliminary data.</text>
</comment>
<organism evidence="2 3">
    <name type="scientific">Takifugu flavidus</name>
    <name type="common">sansaifugu</name>
    <dbReference type="NCBI Taxonomy" id="433684"/>
    <lineage>
        <taxon>Eukaryota</taxon>
        <taxon>Metazoa</taxon>
        <taxon>Chordata</taxon>
        <taxon>Craniata</taxon>
        <taxon>Vertebrata</taxon>
        <taxon>Euteleostomi</taxon>
        <taxon>Actinopterygii</taxon>
        <taxon>Neopterygii</taxon>
        <taxon>Teleostei</taxon>
        <taxon>Neoteleostei</taxon>
        <taxon>Acanthomorphata</taxon>
        <taxon>Eupercaria</taxon>
        <taxon>Tetraodontiformes</taxon>
        <taxon>Tetradontoidea</taxon>
        <taxon>Tetraodontidae</taxon>
        <taxon>Takifugu</taxon>
    </lineage>
</organism>
<reference evidence="2 3" key="1">
    <citation type="submission" date="2019-04" db="EMBL/GenBank/DDBJ databases">
        <title>Chromosome genome assembly for Takifugu flavidus.</title>
        <authorList>
            <person name="Xiao S."/>
        </authorList>
    </citation>
    <scope>NUCLEOTIDE SEQUENCE [LARGE SCALE GENOMIC DNA]</scope>
    <source>
        <strain evidence="2">HTHZ2018</strain>
        <tissue evidence="2">Muscle</tissue>
    </source>
</reference>
<gene>
    <name evidence="2" type="ORF">D4764_19G0000340</name>
</gene>
<sequence>MLQSRVNHNSPTTYRALRNSGRISSTPGALPTRSFFDYLGNFSPGDMRAYPQASGPVSSMEGTLMLEGGPEPVRKSLSMASPNFSLARVFASATAVAALRLACRYLSAASGVPQASKARYDSFFSLTASLTAGIHQRAQDPSPHPKAKGGYPLIYR</sequence>
<proteinExistence type="predicted"/>
<feature type="region of interest" description="Disordered" evidence="1">
    <location>
        <begin position="135"/>
        <end position="156"/>
    </location>
</feature>
<feature type="region of interest" description="Disordered" evidence="1">
    <location>
        <begin position="1"/>
        <end position="25"/>
    </location>
</feature>